<reference evidence="1 2" key="2">
    <citation type="submission" date="2017-10" db="EMBL/GenBank/DDBJ databases">
        <title>Genome analyses suggest a sexual origin of heterokaryosis in a supposedly ancient asexual fungus.</title>
        <authorList>
            <person name="Corradi N."/>
            <person name="Sedzielewska K."/>
            <person name="Noel J."/>
            <person name="Charron P."/>
            <person name="Farinelli L."/>
            <person name="Marton T."/>
            <person name="Kruger M."/>
            <person name="Pelin A."/>
            <person name="Brachmann A."/>
            <person name="Corradi N."/>
        </authorList>
    </citation>
    <scope>NUCLEOTIDE SEQUENCE [LARGE SCALE GENOMIC DNA]</scope>
    <source>
        <strain evidence="1 2">A1</strain>
    </source>
</reference>
<evidence type="ECO:0008006" key="3">
    <source>
        <dbReference type="Google" id="ProtNLM"/>
    </source>
</evidence>
<dbReference type="InterPro" id="IPR012337">
    <property type="entry name" value="RNaseH-like_sf"/>
</dbReference>
<dbReference type="EMBL" id="LLXH01000985">
    <property type="protein sequence ID" value="PKC61454.1"/>
    <property type="molecule type" value="Genomic_DNA"/>
</dbReference>
<accession>A0A2N0RDR0</accession>
<dbReference type="SUPFAM" id="SSF53098">
    <property type="entry name" value="Ribonuclease H-like"/>
    <property type="match status" value="1"/>
</dbReference>
<dbReference type="VEuPathDB" id="FungiDB:RhiirA1_466531"/>
<evidence type="ECO:0000313" key="1">
    <source>
        <dbReference type="EMBL" id="PKC61454.1"/>
    </source>
</evidence>
<dbReference type="AlphaFoldDB" id="A0A2N0RDR0"/>
<name>A0A2N0RDR0_9GLOM</name>
<evidence type="ECO:0000313" key="2">
    <source>
        <dbReference type="Proteomes" id="UP000232688"/>
    </source>
</evidence>
<proteinExistence type="predicted"/>
<protein>
    <recommendedName>
        <fullName evidence="3">RNase H type-1 domain-containing protein</fullName>
    </recommendedName>
</protein>
<organism evidence="1 2">
    <name type="scientific">Rhizophagus irregularis</name>
    <dbReference type="NCBI Taxonomy" id="588596"/>
    <lineage>
        <taxon>Eukaryota</taxon>
        <taxon>Fungi</taxon>
        <taxon>Fungi incertae sedis</taxon>
        <taxon>Mucoromycota</taxon>
        <taxon>Glomeromycotina</taxon>
        <taxon>Glomeromycetes</taxon>
        <taxon>Glomerales</taxon>
        <taxon>Glomeraceae</taxon>
        <taxon>Rhizophagus</taxon>
    </lineage>
</organism>
<comment type="caution">
    <text evidence="1">The sequence shown here is derived from an EMBL/GenBank/DDBJ whole genome shotgun (WGS) entry which is preliminary data.</text>
</comment>
<dbReference type="Proteomes" id="UP000232688">
    <property type="component" value="Unassembled WGS sequence"/>
</dbReference>
<reference evidence="1 2" key="1">
    <citation type="submission" date="2017-10" db="EMBL/GenBank/DDBJ databases">
        <title>Extensive intraspecific genome diversity in a model arbuscular mycorrhizal fungus.</title>
        <authorList>
            <person name="Chen E.C.H."/>
            <person name="Morin E."/>
            <person name="Baudet D."/>
            <person name="Noel J."/>
            <person name="Ndikumana S."/>
            <person name="Charron P."/>
            <person name="St-Onge C."/>
            <person name="Giorgi J."/>
            <person name="Grigoriev I.V."/>
            <person name="Roux C."/>
            <person name="Martin F.M."/>
            <person name="Corradi N."/>
        </authorList>
    </citation>
    <scope>NUCLEOTIDE SEQUENCE [LARGE SCALE GENOMIC DNA]</scope>
    <source>
        <strain evidence="1 2">A1</strain>
    </source>
</reference>
<gene>
    <name evidence="1" type="ORF">RhiirA1_466531</name>
</gene>
<sequence>MHDEKKDEMHDDEKLYDEKFEKCFFQVTLSETTGYPTKNAKIFAVYLPISLFTSWSYTTSLAFAHLKELPFTFLCGFTSPATMSDVYEPSLSFSMHTLYTDGSFHDATDSSSPSMTSAWLALDDDGFILESSFISLSFCLLSALRSEIYAIILSLRTFPSDSSVTNIFTDFKVPAHNDDVLNTQADTLAKVAYSSPQSTFPSSAFYNDWLCPQCNSSAPENLNHLWVCSYILSDLNPCLTYQSEIAKFQDICLVSFLNLKSLPTSFQDEFSALNCWNFTTPFPFCLWLTRRLLPTHLTIFLLNYFSLSVVYQIISPFLNDFQVALYGEIWLYQNILFHAWEES</sequence>